<dbReference type="PANTHER" id="PTHR22572">
    <property type="entry name" value="SUGAR-1-PHOSPHATE GUANYL TRANSFERASE"/>
    <property type="match status" value="1"/>
</dbReference>
<dbReference type="AlphaFoldDB" id="A0A0S7Y248"/>
<evidence type="ECO:0000259" key="1">
    <source>
        <dbReference type="Pfam" id="PF00483"/>
    </source>
</evidence>
<feature type="domain" description="Nucleotidyl transferase" evidence="1">
    <location>
        <begin position="40"/>
        <end position="286"/>
    </location>
</feature>
<dbReference type="Pfam" id="PF00483">
    <property type="entry name" value="NTP_transferase"/>
    <property type="match status" value="1"/>
</dbReference>
<dbReference type="InterPro" id="IPR005835">
    <property type="entry name" value="NTP_transferase_dom"/>
</dbReference>
<dbReference type="Gene3D" id="2.160.10.10">
    <property type="entry name" value="Hexapeptide repeat proteins"/>
    <property type="match status" value="1"/>
</dbReference>
<comment type="caution">
    <text evidence="2">The sequence shown here is derived from an EMBL/GenBank/DDBJ whole genome shotgun (WGS) entry which is preliminary data.</text>
</comment>
<gene>
    <name evidence="2" type="ORF">AMJ44_05775</name>
</gene>
<protein>
    <recommendedName>
        <fullName evidence="1">Nucleotidyl transferase domain-containing protein</fullName>
    </recommendedName>
</protein>
<evidence type="ECO:0000313" key="3">
    <source>
        <dbReference type="Proteomes" id="UP000051861"/>
    </source>
</evidence>
<accession>A0A0S7Y248</accession>
<dbReference type="Gene3D" id="3.90.550.10">
    <property type="entry name" value="Spore Coat Polysaccharide Biosynthesis Protein SpsA, Chain A"/>
    <property type="match status" value="1"/>
</dbReference>
<reference evidence="2 3" key="1">
    <citation type="journal article" date="2015" name="Microbiome">
        <title>Genomic resolution of linkages in carbon, nitrogen, and sulfur cycling among widespread estuary sediment bacteria.</title>
        <authorList>
            <person name="Baker B.J."/>
            <person name="Lazar C.S."/>
            <person name="Teske A.P."/>
            <person name="Dick G.J."/>
        </authorList>
    </citation>
    <scope>NUCLEOTIDE SEQUENCE [LARGE SCALE GENOMIC DNA]</scope>
    <source>
        <strain evidence="2">DG_54_3</strain>
    </source>
</reference>
<sequence length="666" mass="74585">MLIQRPVFAIIPAATVESRLGRLTSYGKHIPYGPSPVSVLPVCNVPNINRHIEQAMKVGVTDFYIVESYMAGHIMNVTSYGERFGPNINVHHLVNRKPLDTAEAMRQIIEEKDFPSEQSFLMMASNISFSGVNLQKMIDAFAAAKQEHSSIAGCLGFVLRPANAILNRYGTAVVDKNNLVVRFIEKPSCEEEIQEIYQENLSHKNEALMSASQKYGEPLLPANASIYLLLREMINLAPDPELKKLAADVLPRLSKGLLYAHFLNEEINKGCLKMKWSHLASPKEYWLAQWRVMRAAPSEIPGTFSDDRKSWIGRAAIFQGSPIIENSIIGHRVRIGPGSAIRNSIIGPGCNIQAAEIERSVILPYTSINTSVYAEPIDYIGNSVVGGRVIGGTSIDSLHYSQHSLDGQLAAPDEVGNVEAIHLNLTEDDLAEVLDRRQETREDLPVQSKDQEVMQEQSFSFLTSLTRKTPLELNAFLYHPWYRQRAGEKELSLLASVAEVAEVVGSLVYQTRIEGNKVKLQIIPNSRRGTGEDYPSRAEKEEIEALDTKRRTVLENTVWIGSKSQGDFSCILVSNHQPGSKQGELVNLLVKYDETFPSEQKLLLLSNKFKMATEYIIGESTEDVNTQKIEEEFIKLSWQYLFENDATVIKDEIMRRLELKPKAGKS</sequence>
<name>A0A0S7Y248_UNCSA</name>
<dbReference type="InterPro" id="IPR029044">
    <property type="entry name" value="Nucleotide-diphossugar_trans"/>
</dbReference>
<evidence type="ECO:0000313" key="2">
    <source>
        <dbReference type="EMBL" id="KPJ68666.1"/>
    </source>
</evidence>
<proteinExistence type="predicted"/>
<dbReference type="EMBL" id="LIZX01000044">
    <property type="protein sequence ID" value="KPJ68666.1"/>
    <property type="molecule type" value="Genomic_DNA"/>
</dbReference>
<organism evidence="2 3">
    <name type="scientific">candidate division WOR-1 bacterium DG_54_3</name>
    <dbReference type="NCBI Taxonomy" id="1703775"/>
    <lineage>
        <taxon>Bacteria</taxon>
        <taxon>Bacillati</taxon>
        <taxon>Saganbacteria</taxon>
    </lineage>
</organism>
<dbReference type="Proteomes" id="UP000051861">
    <property type="component" value="Unassembled WGS sequence"/>
</dbReference>
<dbReference type="InterPro" id="IPR050486">
    <property type="entry name" value="Mannose-1P_guanyltransferase"/>
</dbReference>
<dbReference type="SUPFAM" id="SSF53448">
    <property type="entry name" value="Nucleotide-diphospho-sugar transferases"/>
    <property type="match status" value="1"/>
</dbReference>